<gene>
    <name evidence="13" type="ORF">G7082_13335</name>
</gene>
<dbReference type="InterPro" id="IPR036291">
    <property type="entry name" value="NAD(P)-bd_dom_sf"/>
</dbReference>
<organism evidence="13 14">
    <name type="scientific">Vagococcus hydrophili</name>
    <dbReference type="NCBI Taxonomy" id="2714947"/>
    <lineage>
        <taxon>Bacteria</taxon>
        <taxon>Bacillati</taxon>
        <taxon>Bacillota</taxon>
        <taxon>Bacilli</taxon>
        <taxon>Lactobacillales</taxon>
        <taxon>Enterococcaceae</taxon>
        <taxon>Vagococcus</taxon>
    </lineage>
</organism>
<dbReference type="AlphaFoldDB" id="A0A6G8AXJ2"/>
<dbReference type="EC" id="1.3.1.12" evidence="3"/>
<dbReference type="PROSITE" id="PS51671">
    <property type="entry name" value="ACT"/>
    <property type="match status" value="1"/>
</dbReference>
<dbReference type="Pfam" id="PF02153">
    <property type="entry name" value="PDH_N"/>
    <property type="match status" value="1"/>
</dbReference>
<reference evidence="13 14" key="1">
    <citation type="submission" date="2020-03" db="EMBL/GenBank/DDBJ databases">
        <title>Vagococcus sp. nov., isolated from beetles.</title>
        <authorList>
            <person name="Hyun D.-W."/>
            <person name="Bae J.-W."/>
        </authorList>
    </citation>
    <scope>NUCLEOTIDE SEQUENCE [LARGE SCALE GENOMIC DNA]</scope>
    <source>
        <strain evidence="13 14">HDW17B</strain>
    </source>
</reference>
<dbReference type="GO" id="GO:0004665">
    <property type="term" value="F:prephenate dehydrogenase (NADP+) activity"/>
    <property type="evidence" value="ECO:0007669"/>
    <property type="project" value="InterPro"/>
</dbReference>
<dbReference type="KEGG" id="vhy:G7082_13335"/>
<feature type="domain" description="Prephenate/arogenate dehydrogenase" evidence="11">
    <location>
        <begin position="3"/>
        <end position="292"/>
    </location>
</feature>
<dbReference type="InterPro" id="IPR050812">
    <property type="entry name" value="Preph/Arog_dehydrog"/>
</dbReference>
<evidence type="ECO:0000256" key="4">
    <source>
        <dbReference type="ARBA" id="ARBA00016891"/>
    </source>
</evidence>
<evidence type="ECO:0000313" key="14">
    <source>
        <dbReference type="Proteomes" id="UP000501747"/>
    </source>
</evidence>
<dbReference type="InterPro" id="IPR046826">
    <property type="entry name" value="PDH_N"/>
</dbReference>
<evidence type="ECO:0000256" key="10">
    <source>
        <dbReference type="ARBA" id="ARBA00049260"/>
    </source>
</evidence>
<dbReference type="GO" id="GO:0006571">
    <property type="term" value="P:tyrosine biosynthetic process"/>
    <property type="evidence" value="ECO:0007669"/>
    <property type="project" value="UniProtKB-UniPathway"/>
</dbReference>
<dbReference type="Gene3D" id="3.40.50.720">
    <property type="entry name" value="NAD(P)-binding Rossmann-like Domain"/>
    <property type="match status" value="1"/>
</dbReference>
<dbReference type="PANTHER" id="PTHR21363:SF0">
    <property type="entry name" value="PREPHENATE DEHYDROGENASE [NADP(+)]"/>
    <property type="match status" value="1"/>
</dbReference>
<dbReference type="EMBL" id="CP049887">
    <property type="protein sequence ID" value="QIL49821.1"/>
    <property type="molecule type" value="Genomic_DNA"/>
</dbReference>
<dbReference type="Pfam" id="PF01842">
    <property type="entry name" value="ACT"/>
    <property type="match status" value="1"/>
</dbReference>
<evidence type="ECO:0000313" key="13">
    <source>
        <dbReference type="EMBL" id="QIL49821.1"/>
    </source>
</evidence>
<evidence type="ECO:0000256" key="7">
    <source>
        <dbReference type="ARBA" id="ARBA00023002"/>
    </source>
</evidence>
<dbReference type="RefSeq" id="WP_166036101.1">
    <property type="nucleotide sequence ID" value="NZ_CP049887.1"/>
</dbReference>
<dbReference type="InterPro" id="IPR003099">
    <property type="entry name" value="Prephen_DH"/>
</dbReference>
<dbReference type="InterPro" id="IPR046825">
    <property type="entry name" value="PDH_C"/>
</dbReference>
<keyword evidence="7 13" id="KW-0560">Oxidoreductase</keyword>
<proteinExistence type="inferred from homology"/>
<dbReference type="SUPFAM" id="SSF55021">
    <property type="entry name" value="ACT-like"/>
    <property type="match status" value="1"/>
</dbReference>
<feature type="domain" description="ACT" evidence="12">
    <location>
        <begin position="297"/>
        <end position="367"/>
    </location>
</feature>
<evidence type="ECO:0000259" key="11">
    <source>
        <dbReference type="PROSITE" id="PS51176"/>
    </source>
</evidence>
<comment type="pathway">
    <text evidence="1">Amino-acid biosynthesis; L-tyrosine biosynthesis; (4-hydroxyphenyl)pyruvate from prephenate (NAD(+) route): step 1/1.</text>
</comment>
<evidence type="ECO:0000259" key="12">
    <source>
        <dbReference type="PROSITE" id="PS51671"/>
    </source>
</evidence>
<evidence type="ECO:0000256" key="5">
    <source>
        <dbReference type="ARBA" id="ARBA00022498"/>
    </source>
</evidence>
<evidence type="ECO:0000256" key="9">
    <source>
        <dbReference type="ARBA" id="ARBA00023141"/>
    </source>
</evidence>
<evidence type="ECO:0000256" key="6">
    <source>
        <dbReference type="ARBA" id="ARBA00022605"/>
    </source>
</evidence>
<evidence type="ECO:0000256" key="3">
    <source>
        <dbReference type="ARBA" id="ARBA00012068"/>
    </source>
</evidence>
<dbReference type="Proteomes" id="UP000501747">
    <property type="component" value="Chromosome"/>
</dbReference>
<dbReference type="FunFam" id="3.40.50.720:FF:000208">
    <property type="entry name" value="Prephenate dehydrogenase"/>
    <property type="match status" value="1"/>
</dbReference>
<keyword evidence="6" id="KW-0028">Amino-acid biosynthesis</keyword>
<keyword evidence="8" id="KW-0520">NAD</keyword>
<dbReference type="InterPro" id="IPR002912">
    <property type="entry name" value="ACT_dom"/>
</dbReference>
<evidence type="ECO:0000256" key="8">
    <source>
        <dbReference type="ARBA" id="ARBA00023027"/>
    </source>
</evidence>
<dbReference type="FunFam" id="1.10.3660.10:FF:000003">
    <property type="entry name" value="Prephenate dehydrogenase"/>
    <property type="match status" value="1"/>
</dbReference>
<evidence type="ECO:0000256" key="1">
    <source>
        <dbReference type="ARBA" id="ARBA00005067"/>
    </source>
</evidence>
<dbReference type="Gene3D" id="1.10.3660.10">
    <property type="entry name" value="6-phosphogluconate dehydrogenase C-terminal like domain"/>
    <property type="match status" value="1"/>
</dbReference>
<dbReference type="GO" id="GO:0070403">
    <property type="term" value="F:NAD+ binding"/>
    <property type="evidence" value="ECO:0007669"/>
    <property type="project" value="InterPro"/>
</dbReference>
<keyword evidence="14" id="KW-1185">Reference proteome</keyword>
<dbReference type="PROSITE" id="PS51176">
    <property type="entry name" value="PDH_ADH"/>
    <property type="match status" value="1"/>
</dbReference>
<dbReference type="Pfam" id="PF20463">
    <property type="entry name" value="PDH_C"/>
    <property type="match status" value="1"/>
</dbReference>
<dbReference type="UniPathway" id="UPA00122">
    <property type="reaction ID" value="UER00961"/>
</dbReference>
<evidence type="ECO:0000256" key="2">
    <source>
        <dbReference type="ARBA" id="ARBA00007964"/>
    </source>
</evidence>
<dbReference type="PANTHER" id="PTHR21363">
    <property type="entry name" value="PREPHENATE DEHYDROGENASE"/>
    <property type="match status" value="1"/>
</dbReference>
<protein>
    <recommendedName>
        <fullName evidence="4">Prephenate dehydrogenase</fullName>
        <ecNumber evidence="3">1.3.1.12</ecNumber>
    </recommendedName>
</protein>
<keyword evidence="5" id="KW-0827">Tyrosine biosynthesis</keyword>
<keyword evidence="9" id="KW-0057">Aromatic amino acid biosynthesis</keyword>
<dbReference type="InterPro" id="IPR045865">
    <property type="entry name" value="ACT-like_dom_sf"/>
</dbReference>
<name>A0A6G8AXJ2_9ENTE</name>
<dbReference type="SUPFAM" id="SSF48179">
    <property type="entry name" value="6-phosphogluconate dehydrogenase C-terminal domain-like"/>
    <property type="match status" value="1"/>
</dbReference>
<comment type="catalytic activity">
    <reaction evidence="10">
        <text>prephenate + NAD(+) = 3-(4-hydroxyphenyl)pyruvate + CO2 + NADH</text>
        <dbReference type="Rhea" id="RHEA:13869"/>
        <dbReference type="ChEBI" id="CHEBI:16526"/>
        <dbReference type="ChEBI" id="CHEBI:29934"/>
        <dbReference type="ChEBI" id="CHEBI:36242"/>
        <dbReference type="ChEBI" id="CHEBI:57540"/>
        <dbReference type="ChEBI" id="CHEBI:57945"/>
        <dbReference type="EC" id="1.3.1.12"/>
    </reaction>
</comment>
<accession>A0A6G8AXJ2</accession>
<dbReference type="Gene3D" id="3.30.70.260">
    <property type="match status" value="1"/>
</dbReference>
<dbReference type="SUPFAM" id="SSF51735">
    <property type="entry name" value="NAD(P)-binding Rossmann-fold domains"/>
    <property type="match status" value="1"/>
</dbReference>
<dbReference type="InterPro" id="IPR008927">
    <property type="entry name" value="6-PGluconate_DH-like_C_sf"/>
</dbReference>
<sequence length="367" mass="40621">MMKNVLMIGIGLIGSSIALCLKESNEDLRVTGFSLNQEELEGATSAQIIDDWEMDLQKASEAADVIFLCTPVSVTLKIMEEISSFNLKSDVLITDVGSTKKEIMNQSTLLTSKGYQFVGGHPMAGSHKSGFLAADKNLFENAYYILVPSSEKNKQSVADLHVLLRGTKAKFIQLTANEHDEMTGILSHTPHIIAAELVHQADQLIGDFPMAKKLAAGGFRDITRIASSDAKMWADISVSNQEVLVGELDKWLVSLGNLKRTIEEKNWQKLYDFFDLAKKIRDDIPVHKEGSIPAFHDLYVNVPDYPGAIAEVTGILAKEQISLINIKIMETRDDIFGILCISFKNEKELKQAQTVINQQTAYSSLIN</sequence>
<dbReference type="NCBIfam" id="NF005107">
    <property type="entry name" value="PRK06545.1-5"/>
    <property type="match status" value="1"/>
</dbReference>
<comment type="similarity">
    <text evidence="2">Belongs to the prephenate/arogenate dehydrogenase family.</text>
</comment>
<dbReference type="GO" id="GO:0008977">
    <property type="term" value="F:prephenate dehydrogenase (NAD+) activity"/>
    <property type="evidence" value="ECO:0007669"/>
    <property type="project" value="UniProtKB-EC"/>
</dbReference>
<dbReference type="CDD" id="cd04909">
    <property type="entry name" value="ACT_PDH-BS"/>
    <property type="match status" value="1"/>
</dbReference>